<evidence type="ECO:0000313" key="1">
    <source>
        <dbReference type="EMBL" id="XCD07856.1"/>
    </source>
</evidence>
<dbReference type="Pfam" id="PF20577">
    <property type="entry name" value="Phage_ORF5"/>
    <property type="match status" value="1"/>
</dbReference>
<sequence length="89" mass="10246">MKVNYYSIKDNVSGHFGPLVTSENDVAVLRDLRYVISDKTTKFNKFPEDFDLWHMGDLDDESGIFTSDPYFITSLMGIKPFEEVSKDEV</sequence>
<organism evidence="1">
    <name type="scientific">Dulem virus 170</name>
    <dbReference type="NCBI Taxonomy" id="3145647"/>
    <lineage>
        <taxon>Viruses</taxon>
        <taxon>Monodnaviria</taxon>
        <taxon>Sangervirae</taxon>
        <taxon>Phixviricota</taxon>
        <taxon>Malgrandaviricetes</taxon>
        <taxon>Petitvirales</taxon>
        <taxon>Microviridae</taxon>
        <taxon>Microvirus</taxon>
    </lineage>
</organism>
<dbReference type="EMBL" id="PP511820">
    <property type="protein sequence ID" value="XCD07856.1"/>
    <property type="molecule type" value="Genomic_DNA"/>
</dbReference>
<reference evidence="1" key="1">
    <citation type="submission" date="2024-03" db="EMBL/GenBank/DDBJ databases">
        <title>Diverse circular DNA viruses in blood, oral, and fecal samples of captive lemurs.</title>
        <authorList>
            <person name="Paietta E.N."/>
            <person name="Kraberger S."/>
            <person name="Lund M.C."/>
            <person name="Custer J.M."/>
            <person name="Vargas K.M."/>
            <person name="Ehmke E.E."/>
            <person name="Yoder A.D."/>
            <person name="Varsani A."/>
        </authorList>
    </citation>
    <scope>NUCLEOTIDE SEQUENCE</scope>
    <source>
        <strain evidence="1">Duke_28FS_85</strain>
    </source>
</reference>
<protein>
    <submittedName>
        <fullName evidence="1">Nonstructural protein</fullName>
    </submittedName>
</protein>
<proteinExistence type="predicted"/>
<accession>A0AAU8B8C9</accession>
<dbReference type="InterPro" id="IPR046781">
    <property type="entry name" value="Phage_ORF5"/>
</dbReference>
<name>A0AAU8B8C9_9VIRU</name>